<proteinExistence type="predicted"/>
<name>A0A2N9HRS8_FAGSY</name>
<dbReference type="InterPro" id="IPR005162">
    <property type="entry name" value="Retrotrans_gag_dom"/>
</dbReference>
<dbReference type="AlphaFoldDB" id="A0A2N9HRS8"/>
<organism evidence="3">
    <name type="scientific">Fagus sylvatica</name>
    <name type="common">Beechnut</name>
    <dbReference type="NCBI Taxonomy" id="28930"/>
    <lineage>
        <taxon>Eukaryota</taxon>
        <taxon>Viridiplantae</taxon>
        <taxon>Streptophyta</taxon>
        <taxon>Embryophyta</taxon>
        <taxon>Tracheophyta</taxon>
        <taxon>Spermatophyta</taxon>
        <taxon>Magnoliopsida</taxon>
        <taxon>eudicotyledons</taxon>
        <taxon>Gunneridae</taxon>
        <taxon>Pentapetalae</taxon>
        <taxon>rosids</taxon>
        <taxon>fabids</taxon>
        <taxon>Fagales</taxon>
        <taxon>Fagaceae</taxon>
        <taxon>Fagus</taxon>
    </lineage>
</organism>
<evidence type="ECO:0000313" key="3">
    <source>
        <dbReference type="EMBL" id="SPD16806.1"/>
    </source>
</evidence>
<feature type="region of interest" description="Disordered" evidence="1">
    <location>
        <begin position="398"/>
        <end position="435"/>
    </location>
</feature>
<feature type="region of interest" description="Disordered" evidence="1">
    <location>
        <begin position="300"/>
        <end position="368"/>
    </location>
</feature>
<feature type="compositionally biased region" description="Basic and acidic residues" evidence="1">
    <location>
        <begin position="37"/>
        <end position="59"/>
    </location>
</feature>
<dbReference type="EMBL" id="OIVN01004339">
    <property type="protein sequence ID" value="SPD16806.1"/>
    <property type="molecule type" value="Genomic_DNA"/>
</dbReference>
<feature type="region of interest" description="Disordered" evidence="1">
    <location>
        <begin position="35"/>
        <end position="83"/>
    </location>
</feature>
<dbReference type="PANTHER" id="PTHR33223:SF8">
    <property type="entry name" value="OS04G0172440 PROTEIN"/>
    <property type="match status" value="1"/>
</dbReference>
<evidence type="ECO:0000256" key="1">
    <source>
        <dbReference type="SAM" id="MobiDB-lite"/>
    </source>
</evidence>
<dbReference type="Pfam" id="PF03732">
    <property type="entry name" value="Retrotrans_gag"/>
    <property type="match status" value="1"/>
</dbReference>
<sequence>MAGETSGPGPSEQEIRMVALERKFDELLSFVQLIAKRNTDDENQRKEDDKDTSEAEPEGHSNTNATPPRPPTPPKPEGKDSQLDSKIDSLEEKIRLIQGLNSFGNTDFSSMSWFPNMTVPPKFKAPEFEKYNGRGDPMIHLQMYCRKMAPYADNEPLLIQTFQDTLTGNAAEWYSQLKKISHWKELADTFLAQYGFNSQIAPDRFDLQRMEKKSNETFREYAQRWREKAARARPPLDEREMIKIFVDTLKNPYFDRMMGLQMQFFVDLIPVGERIEDALKTKKIVDMTALMALAEQAAKKAPTKRKEGDVQMIGRNNGRPRQVLPTFTMQPIQPRPIQAPAPTQVPAPAPAPQMPARPVGNQPNDNRWLRKEPRQFTPLPMCHNPIFTPRIFSGVGTQNEAARTKSACSDEGSSPQILPKRRSETHFPRTHRAQKPLKCSPGYISKILESFDQVRPSLTKSFDSVLYGSKTDEKRESCGQNCEKTVRHLAKFLVSIVDKIAPLEGNVCAKILSDPLQLGPRTKTLRQEDHFSYHMQLSDRQEFLRSSRNLNQKMTPWHEEHSDGLCSQDHILRTQTRLCARPVPLKSRVFLTRNKLICESRHIGKKTHPCTTWNSRIAEDFIGASPESRSENCPQTDQKHPGGLCSRGHISQVQARISANPEPCKNRQRKLSDGTKNVKIRHRELGQICARTGTRFEKKRAGSKTHFFSRTAAFARRVFPTRNKLIREPGCVGKMNDSGYDVELSVRR</sequence>
<feature type="compositionally biased region" description="Pro residues" evidence="1">
    <location>
        <begin position="333"/>
        <end position="355"/>
    </location>
</feature>
<accession>A0A2N9HRS8</accession>
<dbReference type="PANTHER" id="PTHR33223">
    <property type="entry name" value="CCHC-TYPE DOMAIN-CONTAINING PROTEIN"/>
    <property type="match status" value="1"/>
</dbReference>
<reference evidence="3" key="1">
    <citation type="submission" date="2018-02" db="EMBL/GenBank/DDBJ databases">
        <authorList>
            <person name="Cohen D.B."/>
            <person name="Kent A.D."/>
        </authorList>
    </citation>
    <scope>NUCLEOTIDE SEQUENCE</scope>
</reference>
<protein>
    <recommendedName>
        <fullName evidence="2">Retrotransposon gag domain-containing protein</fullName>
    </recommendedName>
</protein>
<evidence type="ECO:0000259" key="2">
    <source>
        <dbReference type="Pfam" id="PF03732"/>
    </source>
</evidence>
<feature type="domain" description="Retrotransposon gag" evidence="2">
    <location>
        <begin position="165"/>
        <end position="250"/>
    </location>
</feature>
<gene>
    <name evidence="3" type="ORF">FSB_LOCUS44688</name>
</gene>